<protein>
    <recommendedName>
        <fullName evidence="4">Cell division protein ZapB</fullName>
    </recommendedName>
</protein>
<organism evidence="2 3">
    <name type="scientific">Candidatus Geothrix odensensis</name>
    <dbReference type="NCBI Taxonomy" id="2954440"/>
    <lineage>
        <taxon>Bacteria</taxon>
        <taxon>Pseudomonadati</taxon>
        <taxon>Acidobacteriota</taxon>
        <taxon>Holophagae</taxon>
        <taxon>Holophagales</taxon>
        <taxon>Holophagaceae</taxon>
        <taxon>Geothrix</taxon>
    </lineage>
</organism>
<gene>
    <name evidence="2" type="ORF">IPN91_04290</name>
</gene>
<dbReference type="EMBL" id="JADKCH010000002">
    <property type="protein sequence ID" value="MBK8571867.1"/>
    <property type="molecule type" value="Genomic_DNA"/>
</dbReference>
<evidence type="ECO:0000256" key="1">
    <source>
        <dbReference type="SAM" id="Coils"/>
    </source>
</evidence>
<evidence type="ECO:0000313" key="2">
    <source>
        <dbReference type="EMBL" id="MBK8571867.1"/>
    </source>
</evidence>
<comment type="caution">
    <text evidence="2">The sequence shown here is derived from an EMBL/GenBank/DDBJ whole genome shotgun (WGS) entry which is preliminary data.</text>
</comment>
<proteinExistence type="predicted"/>
<dbReference type="Gene3D" id="1.20.5.340">
    <property type="match status" value="1"/>
</dbReference>
<keyword evidence="1" id="KW-0175">Coiled coil</keyword>
<dbReference type="AlphaFoldDB" id="A0A936K6Y9"/>
<sequence length="75" mass="8287">MDLLKQLETKMQALVQQRNQLKEELDGLKAAGDQELQSLRSSLDQALAEKAALEKDREAVKDQVAAILRALEALG</sequence>
<reference evidence="2 3" key="1">
    <citation type="submission" date="2020-10" db="EMBL/GenBank/DDBJ databases">
        <title>Connecting structure to function with the recovery of over 1000 high-quality activated sludge metagenome-assembled genomes encoding full-length rRNA genes using long-read sequencing.</title>
        <authorList>
            <person name="Singleton C.M."/>
            <person name="Petriglieri F."/>
            <person name="Kristensen J.M."/>
            <person name="Kirkegaard R.H."/>
            <person name="Michaelsen T.Y."/>
            <person name="Andersen M.H."/>
            <person name="Karst S.M."/>
            <person name="Dueholm M.S."/>
            <person name="Nielsen P.H."/>
            <person name="Albertsen M."/>
        </authorList>
    </citation>
    <scope>NUCLEOTIDE SEQUENCE [LARGE SCALE GENOMIC DNA]</scope>
    <source>
        <strain evidence="2">OdNE_18-Q3-R46-58_MAXAC.008</strain>
    </source>
</reference>
<evidence type="ECO:0008006" key="4">
    <source>
        <dbReference type="Google" id="ProtNLM"/>
    </source>
</evidence>
<evidence type="ECO:0000313" key="3">
    <source>
        <dbReference type="Proteomes" id="UP000709959"/>
    </source>
</evidence>
<feature type="coiled-coil region" evidence="1">
    <location>
        <begin position="4"/>
        <end position="70"/>
    </location>
</feature>
<name>A0A936K6Y9_9BACT</name>
<accession>A0A936K6Y9</accession>
<dbReference type="Proteomes" id="UP000709959">
    <property type="component" value="Unassembled WGS sequence"/>
</dbReference>